<dbReference type="Ensembl" id="ENSCHIT00010039305.1">
    <property type="protein sequence ID" value="ENSCHIP00010027842.1"/>
    <property type="gene ID" value="ENSCHIG00010020407.1"/>
</dbReference>
<sequence>WLCCWPLPPPWLPRASVGVAPGAALPHVEQYEVVTPRRLGVPRARRALPSRLGLYPESVSYVLGARGHSFTLHLRKNRDLVGSGYAETYTATNGSQVTERLQRQDHCFYQGRVAGHPHSAASLSTCAGLRGFFQAGPAVRLIEPLAGAGEEGPHALYLAQHLQQEAGTCGVDDSSLDSVLGPRVSAALRPRWSEPRETRYVELFVVTDSTEFQRFGSREAMRQRVLEVVNHVDKLYQELNFRVVLVGLEMWNGGDKIQVSSQPDATLDNFLAWRTRELVGRQAHDNVQLITLSASLGRTVGEEQDHSLNPIGVASTMAHEMGHNLGMDHDENVAGCYCPVPREGGGCVMAASIGSQYPRKFSHCSRADLETFLEKRRTACLVDTPDLDRLVGGPVCGNGFLERGEQCDCGRPEDCQNRCCNASTCLLAEGAECAHGACCHECRVKPAGELCRPAKDQCDLGEHCDGRWPTCPEDAFRENGTPCPGGYCYNGACPTPAQRCQDLWGPGSRVAVETCFRYSISEGCGAGVPLQSGRVNKCGTLFCEGGQETPEGRHCILTIPSGTCRAVVQDGSTAYEPVPKGTKCGEEQVCWDGFCRGLHVYRSRNCSARCNSHGVRGPRAQPAKMCWPRLPPPRPAPGPETDRGPRLAPWGHQELPGPPEAGTVGDLPGVRAGGRVGRTPGGKHPALGSDPGKARAPGLCLPASPPGEGSPPPCRPAPAACPLCSGSPAASGGAAALGTWEGTWWWQS</sequence>
<feature type="domain" description="Disintegrin" evidence="6">
    <location>
        <begin position="393"/>
        <end position="479"/>
    </location>
</feature>
<protein>
    <recommendedName>
        <fullName evidence="9">ADAM metallopeptidase domain 8</fullName>
    </recommendedName>
</protein>
<accession>A0A8C2RF13</accession>
<evidence type="ECO:0000256" key="3">
    <source>
        <dbReference type="PROSITE-ProRule" id="PRU00068"/>
    </source>
</evidence>
<dbReference type="PANTHER" id="PTHR11905">
    <property type="entry name" value="ADAM A DISINTEGRIN AND METALLOPROTEASE DOMAIN"/>
    <property type="match status" value="1"/>
</dbReference>
<dbReference type="FunFam" id="4.10.70.10:FF:000001">
    <property type="entry name" value="Disintegrin and metalloproteinase domain-containing protein 22"/>
    <property type="match status" value="1"/>
</dbReference>
<dbReference type="InterPro" id="IPR034027">
    <property type="entry name" value="Reprolysin_adamalysin"/>
</dbReference>
<dbReference type="InterPro" id="IPR024079">
    <property type="entry name" value="MetalloPept_cat_dom_sf"/>
</dbReference>
<evidence type="ECO:0008006" key="9">
    <source>
        <dbReference type="Google" id="ProtNLM"/>
    </source>
</evidence>
<dbReference type="SUPFAM" id="SSF55486">
    <property type="entry name" value="Metalloproteases ('zincins'), catalytic domain"/>
    <property type="match status" value="1"/>
</dbReference>
<dbReference type="AlphaFoldDB" id="A0A8C2RF13"/>
<dbReference type="SMART" id="SM00608">
    <property type="entry name" value="ACR"/>
    <property type="match status" value="1"/>
</dbReference>
<dbReference type="FunFam" id="3.40.390.10:FF:000002">
    <property type="entry name" value="Disintegrin and metalloproteinase domain-containing protein 22"/>
    <property type="match status" value="1"/>
</dbReference>
<dbReference type="SMART" id="SM00050">
    <property type="entry name" value="DISIN"/>
    <property type="match status" value="1"/>
</dbReference>
<feature type="binding site" evidence="4">
    <location>
        <position position="319"/>
    </location>
    <ligand>
        <name>Zn(2+)</name>
        <dbReference type="ChEBI" id="CHEBI:29105"/>
        <note>catalytic</note>
    </ligand>
</feature>
<evidence type="ECO:0000259" key="6">
    <source>
        <dbReference type="PROSITE" id="PS50214"/>
    </source>
</evidence>
<dbReference type="PROSITE" id="PS50214">
    <property type="entry name" value="DISINTEGRIN_2"/>
    <property type="match status" value="1"/>
</dbReference>
<dbReference type="InterPro" id="IPR001590">
    <property type="entry name" value="Peptidase_M12B"/>
</dbReference>
<evidence type="ECO:0000256" key="5">
    <source>
        <dbReference type="SAM" id="MobiDB-lite"/>
    </source>
</evidence>
<organism evidence="8">
    <name type="scientific">Capra hircus</name>
    <name type="common">Goat</name>
    <dbReference type="NCBI Taxonomy" id="9925"/>
    <lineage>
        <taxon>Eukaryota</taxon>
        <taxon>Metazoa</taxon>
        <taxon>Chordata</taxon>
        <taxon>Craniata</taxon>
        <taxon>Vertebrata</taxon>
        <taxon>Euteleostomi</taxon>
        <taxon>Mammalia</taxon>
        <taxon>Eutheria</taxon>
        <taxon>Laurasiatheria</taxon>
        <taxon>Artiodactyla</taxon>
        <taxon>Ruminantia</taxon>
        <taxon>Pecora</taxon>
        <taxon>Bovidae</taxon>
        <taxon>Caprinae</taxon>
        <taxon>Capra</taxon>
    </lineage>
</organism>
<dbReference type="GO" id="GO:0006508">
    <property type="term" value="P:proteolysis"/>
    <property type="evidence" value="ECO:0007669"/>
    <property type="project" value="InterPro"/>
</dbReference>
<feature type="compositionally biased region" description="Pro residues" evidence="5">
    <location>
        <begin position="629"/>
        <end position="638"/>
    </location>
</feature>
<dbReference type="Gene3D" id="4.10.70.10">
    <property type="entry name" value="Disintegrin domain"/>
    <property type="match status" value="1"/>
</dbReference>
<evidence type="ECO:0000256" key="1">
    <source>
        <dbReference type="ARBA" id="ARBA00004167"/>
    </source>
</evidence>
<dbReference type="Gene3D" id="3.40.390.10">
    <property type="entry name" value="Collagenase (Catalytic Domain)"/>
    <property type="match status" value="1"/>
</dbReference>
<dbReference type="SUPFAM" id="SSF57552">
    <property type="entry name" value="Blood coagulation inhibitor (disintegrin)"/>
    <property type="match status" value="1"/>
</dbReference>
<dbReference type="PRINTS" id="PR00289">
    <property type="entry name" value="DISINTEGRIN"/>
</dbReference>
<keyword evidence="4" id="KW-0479">Metal-binding</keyword>
<dbReference type="GO" id="GO:0016020">
    <property type="term" value="C:membrane"/>
    <property type="evidence" value="ECO:0007669"/>
    <property type="project" value="UniProtKB-SubCell"/>
</dbReference>
<dbReference type="InterPro" id="IPR006586">
    <property type="entry name" value="ADAM_Cys-rich"/>
</dbReference>
<comment type="subcellular location">
    <subcellularLocation>
        <location evidence="1">Membrane</location>
        <topology evidence="1">Single-pass membrane protein</topology>
    </subcellularLocation>
</comment>
<dbReference type="Pfam" id="PF00200">
    <property type="entry name" value="Disintegrin"/>
    <property type="match status" value="1"/>
</dbReference>
<keyword evidence="4" id="KW-0862">Zinc</keyword>
<dbReference type="InterPro" id="IPR002870">
    <property type="entry name" value="Peptidase_M12B_N"/>
</dbReference>
<evidence type="ECO:0000259" key="7">
    <source>
        <dbReference type="PROSITE" id="PS50215"/>
    </source>
</evidence>
<dbReference type="InterPro" id="IPR018358">
    <property type="entry name" value="Disintegrin_CS"/>
</dbReference>
<feature type="binding site" evidence="4">
    <location>
        <position position="323"/>
    </location>
    <ligand>
        <name>Zn(2+)</name>
        <dbReference type="ChEBI" id="CHEBI:29105"/>
        <note>catalytic</note>
    </ligand>
</feature>
<dbReference type="GO" id="GO:0002693">
    <property type="term" value="P:positive regulation of cellular extravasation"/>
    <property type="evidence" value="ECO:0007669"/>
    <property type="project" value="TreeGrafter"/>
</dbReference>
<dbReference type="GO" id="GO:0022407">
    <property type="term" value="P:regulation of cell-cell adhesion"/>
    <property type="evidence" value="ECO:0007669"/>
    <property type="project" value="TreeGrafter"/>
</dbReference>
<dbReference type="GO" id="GO:0046872">
    <property type="term" value="F:metal ion binding"/>
    <property type="evidence" value="ECO:0007669"/>
    <property type="project" value="UniProtKB-KW"/>
</dbReference>
<feature type="active site" evidence="4">
    <location>
        <position position="320"/>
    </location>
</feature>
<evidence type="ECO:0000256" key="2">
    <source>
        <dbReference type="ARBA" id="ARBA00023157"/>
    </source>
</evidence>
<evidence type="ECO:0000256" key="4">
    <source>
        <dbReference type="PROSITE-ProRule" id="PRU00276"/>
    </source>
</evidence>
<dbReference type="Pfam" id="PF01421">
    <property type="entry name" value="Reprolysin"/>
    <property type="match status" value="1"/>
</dbReference>
<dbReference type="Pfam" id="PF08516">
    <property type="entry name" value="ADAM_CR"/>
    <property type="match status" value="1"/>
</dbReference>
<keyword evidence="2 3" id="KW-1015">Disulfide bond</keyword>
<dbReference type="GO" id="GO:0050839">
    <property type="term" value="F:cell adhesion molecule binding"/>
    <property type="evidence" value="ECO:0007669"/>
    <property type="project" value="TreeGrafter"/>
</dbReference>
<reference evidence="8" key="2">
    <citation type="submission" date="2025-08" db="UniProtKB">
        <authorList>
            <consortium name="Ensembl"/>
        </authorList>
    </citation>
    <scope>IDENTIFICATION</scope>
</reference>
<dbReference type="Pfam" id="PF01562">
    <property type="entry name" value="Pep_M12B_propep"/>
    <property type="match status" value="1"/>
</dbReference>
<reference evidence="8" key="1">
    <citation type="submission" date="2019-03" db="EMBL/GenBank/DDBJ databases">
        <title>Genome sequencing and reference-guided assembly of Black Bengal Goat (Capra hircus).</title>
        <authorList>
            <person name="Siddiki A.Z."/>
            <person name="Baten A."/>
            <person name="Billah M."/>
            <person name="Alam M.A.U."/>
            <person name="Shawrob K.S.M."/>
            <person name="Saha S."/>
            <person name="Chowdhury M."/>
            <person name="Rahman A.H."/>
            <person name="Stear M."/>
            <person name="Miah G."/>
            <person name="Das G.B."/>
            <person name="Hossain M.M."/>
            <person name="Kumkum M."/>
            <person name="Islam M.S."/>
            <person name="Mollah A.M."/>
            <person name="Ahsan A."/>
            <person name="Tusar F."/>
            <person name="Khan M.K.I."/>
        </authorList>
    </citation>
    <scope>NUCLEOTIDE SEQUENCE [LARGE SCALE GENOMIC DNA]</scope>
</reference>
<dbReference type="PROSITE" id="PS50215">
    <property type="entry name" value="ADAM_MEPRO"/>
    <property type="match status" value="1"/>
</dbReference>
<name>A0A8C2RF13_CAPHI</name>
<dbReference type="GO" id="GO:0051044">
    <property type="term" value="P:positive regulation of membrane protein ectodomain proteolysis"/>
    <property type="evidence" value="ECO:0007669"/>
    <property type="project" value="TreeGrafter"/>
</dbReference>
<dbReference type="CDD" id="cd04269">
    <property type="entry name" value="ZnMc_adamalysin_II_like"/>
    <property type="match status" value="1"/>
</dbReference>
<feature type="compositionally biased region" description="Gly residues" evidence="5">
    <location>
        <begin position="671"/>
        <end position="680"/>
    </location>
</feature>
<feature type="disulfide bond" evidence="3">
    <location>
        <begin position="451"/>
        <end position="471"/>
    </location>
</feature>
<dbReference type="InterPro" id="IPR036436">
    <property type="entry name" value="Disintegrin_dom_sf"/>
</dbReference>
<feature type="domain" description="Peptidase M12B" evidence="7">
    <location>
        <begin position="199"/>
        <end position="385"/>
    </location>
</feature>
<dbReference type="InterPro" id="IPR001762">
    <property type="entry name" value="Disintegrin_dom"/>
</dbReference>
<proteinExistence type="predicted"/>
<dbReference type="PANTHER" id="PTHR11905:SF20">
    <property type="entry name" value="DISINTEGRIN AND METALLOPROTEINASE DOMAIN-CONTAINING PROTEIN 8"/>
    <property type="match status" value="1"/>
</dbReference>
<dbReference type="PROSITE" id="PS00427">
    <property type="entry name" value="DISINTEGRIN_1"/>
    <property type="match status" value="1"/>
</dbReference>
<evidence type="ECO:0000313" key="8">
    <source>
        <dbReference type="Ensembl" id="ENSCHIP00010027842.1"/>
    </source>
</evidence>
<feature type="binding site" evidence="4">
    <location>
        <position position="329"/>
    </location>
    <ligand>
        <name>Zn(2+)</name>
        <dbReference type="ChEBI" id="CHEBI:29105"/>
        <note>catalytic</note>
    </ligand>
</feature>
<comment type="caution">
    <text evidence="4">Lacks conserved residue(s) required for the propagation of feature annotation.</text>
</comment>
<feature type="region of interest" description="Disordered" evidence="5">
    <location>
        <begin position="621"/>
        <end position="711"/>
    </location>
</feature>
<dbReference type="GO" id="GO:0004222">
    <property type="term" value="F:metalloendopeptidase activity"/>
    <property type="evidence" value="ECO:0007669"/>
    <property type="project" value="InterPro"/>
</dbReference>
<dbReference type="GO" id="GO:0006954">
    <property type="term" value="P:inflammatory response"/>
    <property type="evidence" value="ECO:0007669"/>
    <property type="project" value="TreeGrafter"/>
</dbReference>